<organism evidence="1 2">
    <name type="scientific">Pseudoramibacter porci</name>
    <dbReference type="NCBI Taxonomy" id="2606631"/>
    <lineage>
        <taxon>Bacteria</taxon>
        <taxon>Bacillati</taxon>
        <taxon>Bacillota</taxon>
        <taxon>Clostridia</taxon>
        <taxon>Eubacteriales</taxon>
        <taxon>Eubacteriaceae</taxon>
        <taxon>Pseudoramibacter</taxon>
    </lineage>
</organism>
<sequence length="175" mass="18906">MENRSPIIRHQIADYLDVGKSGASDLQLCGTGFTSLDESPSSKSDSTTYINESSSSSAITGYEGQFPFETDFVKSQEVIQYIYNIGAKQLTGEDAETDYYRVDLFNKNEDGSYFARKFHVNVEVSDIKGDGGEKVTMSGNLNQVGDVVLGKATIKDGKMTFTPDSATTTSTGTGA</sequence>
<gene>
    <name evidence="1" type="ORF">FYJ52_00340</name>
</gene>
<protein>
    <recommendedName>
        <fullName evidence="3">Phage tail protein</fullName>
    </recommendedName>
</protein>
<keyword evidence="2" id="KW-1185">Reference proteome</keyword>
<evidence type="ECO:0008006" key="3">
    <source>
        <dbReference type="Google" id="ProtNLM"/>
    </source>
</evidence>
<dbReference type="EMBL" id="VUMO01000001">
    <property type="protein sequence ID" value="MSS18871.1"/>
    <property type="molecule type" value="Genomic_DNA"/>
</dbReference>
<dbReference type="RefSeq" id="WP_154575282.1">
    <property type="nucleotide sequence ID" value="NZ_VUMO01000001.1"/>
</dbReference>
<evidence type="ECO:0000313" key="1">
    <source>
        <dbReference type="EMBL" id="MSS18871.1"/>
    </source>
</evidence>
<proteinExistence type="predicted"/>
<comment type="caution">
    <text evidence="1">The sequence shown here is derived from an EMBL/GenBank/DDBJ whole genome shotgun (WGS) entry which is preliminary data.</text>
</comment>
<name>A0A7X2NE17_9FIRM</name>
<accession>A0A7X2NE17</accession>
<reference evidence="1 2" key="1">
    <citation type="submission" date="2019-08" db="EMBL/GenBank/DDBJ databases">
        <title>In-depth cultivation of the pig gut microbiome towards novel bacterial diversity and tailored functional studies.</title>
        <authorList>
            <person name="Wylensek D."/>
            <person name="Hitch T.C.A."/>
            <person name="Clavel T."/>
        </authorList>
    </citation>
    <scope>NUCLEOTIDE SEQUENCE [LARGE SCALE GENOMIC DNA]</scope>
    <source>
        <strain evidence="1 2">RF-744-FAT-4</strain>
    </source>
</reference>
<dbReference type="Proteomes" id="UP000461754">
    <property type="component" value="Unassembled WGS sequence"/>
</dbReference>
<evidence type="ECO:0000313" key="2">
    <source>
        <dbReference type="Proteomes" id="UP000461754"/>
    </source>
</evidence>
<dbReference type="AlphaFoldDB" id="A0A7X2NE17"/>